<dbReference type="AlphaFoldDB" id="A0A2P2Q9D3"/>
<evidence type="ECO:0000313" key="1">
    <source>
        <dbReference type="EMBL" id="MBX63575.1"/>
    </source>
</evidence>
<organism evidence="1">
    <name type="scientific">Rhizophora mucronata</name>
    <name type="common">Asiatic mangrove</name>
    <dbReference type="NCBI Taxonomy" id="61149"/>
    <lineage>
        <taxon>Eukaryota</taxon>
        <taxon>Viridiplantae</taxon>
        <taxon>Streptophyta</taxon>
        <taxon>Embryophyta</taxon>
        <taxon>Tracheophyta</taxon>
        <taxon>Spermatophyta</taxon>
        <taxon>Magnoliopsida</taxon>
        <taxon>eudicotyledons</taxon>
        <taxon>Gunneridae</taxon>
        <taxon>Pentapetalae</taxon>
        <taxon>rosids</taxon>
        <taxon>fabids</taxon>
        <taxon>Malpighiales</taxon>
        <taxon>Rhizophoraceae</taxon>
        <taxon>Rhizophora</taxon>
    </lineage>
</organism>
<dbReference type="EMBL" id="GGEC01083091">
    <property type="protein sequence ID" value="MBX63575.1"/>
    <property type="molecule type" value="Transcribed_RNA"/>
</dbReference>
<accession>A0A2P2Q9D3</accession>
<reference evidence="1" key="1">
    <citation type="submission" date="2018-02" db="EMBL/GenBank/DDBJ databases">
        <title>Rhizophora mucronata_Transcriptome.</title>
        <authorList>
            <person name="Meera S.P."/>
            <person name="Sreeshan A."/>
            <person name="Augustine A."/>
        </authorList>
    </citation>
    <scope>NUCLEOTIDE SEQUENCE</scope>
    <source>
        <tissue evidence="1">Leaf</tissue>
    </source>
</reference>
<sequence>MQLFVLSSNKTSLERYETTVFNIQHYNKVGYVGILHNNGLILSSTRKYSLMST</sequence>
<protein>
    <submittedName>
        <fullName evidence="1">Uncharacterized protein</fullName>
    </submittedName>
</protein>
<name>A0A2P2Q9D3_RHIMU</name>
<proteinExistence type="predicted"/>